<keyword evidence="8" id="KW-1133">Transmembrane helix</keyword>
<evidence type="ECO:0000259" key="11">
    <source>
        <dbReference type="Pfam" id="PF09430"/>
    </source>
</evidence>
<dbReference type="SUPFAM" id="SSF52374">
    <property type="entry name" value="Nucleotidylyl transferase"/>
    <property type="match status" value="1"/>
</dbReference>
<keyword evidence="4" id="KW-0067">ATP-binding</keyword>
<dbReference type="InterPro" id="IPR013155">
    <property type="entry name" value="M/V/L/I-tRNA-synth_anticd-bd"/>
</dbReference>
<evidence type="ECO:0000256" key="5">
    <source>
        <dbReference type="ARBA" id="ARBA00022917"/>
    </source>
</evidence>
<dbReference type="Gene3D" id="1.10.730.20">
    <property type="match status" value="1"/>
</dbReference>
<feature type="region of interest" description="Disordered" evidence="7">
    <location>
        <begin position="624"/>
        <end position="672"/>
    </location>
</feature>
<keyword evidence="8" id="KW-0812">Transmembrane</keyword>
<dbReference type="Pfam" id="PF08264">
    <property type="entry name" value="Anticodon_1"/>
    <property type="match status" value="1"/>
</dbReference>
<keyword evidence="5" id="KW-0648">Protein biosynthesis</keyword>
<evidence type="ECO:0000256" key="3">
    <source>
        <dbReference type="ARBA" id="ARBA00022741"/>
    </source>
</evidence>
<dbReference type="GO" id="GO:0002161">
    <property type="term" value="F:aminoacyl-tRNA deacylase activity"/>
    <property type="evidence" value="ECO:0007669"/>
    <property type="project" value="InterPro"/>
</dbReference>
<dbReference type="VEuPathDB" id="ToxoDB:LOC34622454"/>
<sequence length="1565" mass="170753">MHAMASGHWAAADAVSATPAPIIPIATPSAAFSAAPPTPTEALIAATHRATLRPLIQPRAVGGRVAAAVRMRFRLRCFSRALPCGFVGISGGHMEQSEISDAWLDALGFALTPPNSEDRSSSNVLLLDGPPYANGEPHLGHAVNKCLKDFAVRAALLQRRCCHLLPGWDCHGLPIELRAAAAEEAQRKGGEASPAHFPILSGLQRREGNPADASSDTRPSRSKEEEGESESLRRRARLVALHFASQQQKAFERFGVWAHWEDAYKTLDTDFKAKELRLFALLWNQGLISPSRFPVYWSTASLSAVSDSEVIFKPTNRECLYLKFLLQEPPSLPERTLPLFKQTRGPWYFVSWTTTPFTVPASRALALHPKAQYAILKASMKGSHGLSDACCPSETGGTKEEIWLVGEKCVPSFMEALRSAEASWTAEQIGTLSGDQLGGLRYVHPVASSVTCPVLLDPVVEVDKGTAVLHVAPAHSQEDFRLCERAGRGTFLVVKRAGGNTSSFRVPLLPELEEEEAAAAAGAPLLCPVGPQGTFLGGIGSDPFKGLEALKGGEDEICAFLRRKNTLLLTQRLVLPFPYDERRGCPLLLRATPQLHYNLRGLLPRVLRDLHSIRWLPARRSHNVQQQHDIKEGTQEGDNFKGTSTEDAKSEGRKKSAADEMQAAPQAGSKGAAAPGYERIRAALLTRPSTWCISRQRLWGLPIPLLKKPKVKGLDALCEAALNLEKGTEAGWTQLGLDEDLDVYAEIPGATTSFGVATGVERPSTCGAREALRRQQAKWERTAEALQPGDTPDTRCMFKRQTDQLAPGIAGPGADRQPLAGEDLGEWDIPKLPFNLVVTHGFVVDSSGNKLSKSKGTALSPALFFTAEREAQQAVTATKALPSAASSIPTMSQPQQLSQQRQRKDGQLMYGADVLRLFVGSLDFGTDMACPSWGPEQRRSRDTAVHASSAAYIKLRNLFKYLIGALQDFDLRTHAVSLEDLPLLDVGMILRLKALADGMGTAYETLQSNKALRLLLRFVSEDLSATYLETAKDRLYLDHYGGYRRRSCQTVLAISLLALLPLVAPLTPHLAEETFWRMPHGLRRALCVHRTRKVCDLLGSKGGELARTLGFYEPLKSIFEMGWPRMHYAVAPRKAAEAERLWTLLLLLRQDLHWLFTRAGQQQKDCPRGHSRLGSLNDLKLTIDAPSRESHEELRKLLPQAKLLRPAPHFQFPPGQQTSGRRTPAHCRSYVDDLRWLLQCSEVVLRGPEAAEDHLREEGGAGEALASLEAAASKSGLGLRLYRAQGLKCQRCWMRDPSHSQGLATTEDLPNVAYPATVRTAMLGRFVGVVLGLCLAATGFATKAPPAVSKQGPSGDGGAQGVWGSIVCNPSQIPGLTISLNGTPLTSATLLRALPHKSFPESSSAVQGILPGASNISAEFHLPPLLPGSYLLEFLHPSLLFPKYQVSIKGTGSSIIEVYLLNEYMVASSTTPLPVPLRVVPTGVPRYFPVQGGFNLFDLLRQPLVILVLVSLGIMFFLPKMQEVQMEAESQLPQEETPEHHIVDGHGSEAPESSFVEKLMRHGGN</sequence>
<evidence type="ECO:0000313" key="12">
    <source>
        <dbReference type="EMBL" id="OEH74403.1"/>
    </source>
</evidence>
<feature type="domain" description="Aminoacyl-tRNA synthetase class Ia" evidence="9">
    <location>
        <begin position="230"/>
        <end position="623"/>
    </location>
</feature>
<evidence type="ECO:0000256" key="7">
    <source>
        <dbReference type="SAM" id="MobiDB-lite"/>
    </source>
</evidence>
<protein>
    <submittedName>
        <fullName evidence="12">Isoleucyl-tRNA synthetase</fullName>
    </submittedName>
</protein>
<keyword evidence="13" id="KW-1185">Reference proteome</keyword>
<evidence type="ECO:0000259" key="10">
    <source>
        <dbReference type="Pfam" id="PF08264"/>
    </source>
</evidence>
<dbReference type="VEuPathDB" id="ToxoDB:LOC113147212"/>
<evidence type="ECO:0000256" key="1">
    <source>
        <dbReference type="ARBA" id="ARBA00005594"/>
    </source>
</evidence>
<feature type="transmembrane region" description="Helical" evidence="8">
    <location>
        <begin position="1499"/>
        <end position="1518"/>
    </location>
</feature>
<feature type="compositionally biased region" description="Basic and acidic residues" evidence="7">
    <location>
        <begin position="1537"/>
        <end position="1549"/>
    </location>
</feature>
<dbReference type="InterPro" id="IPR014729">
    <property type="entry name" value="Rossmann-like_a/b/a_fold"/>
</dbReference>
<dbReference type="PANTHER" id="PTHR42765">
    <property type="entry name" value="SOLEUCYL-TRNA SYNTHETASE"/>
    <property type="match status" value="1"/>
</dbReference>
<dbReference type="Gene3D" id="3.90.740.10">
    <property type="entry name" value="Valyl/Leucyl/Isoleucyl-tRNA synthetase, editing domain"/>
    <property type="match status" value="1"/>
</dbReference>
<feature type="region of interest" description="Disordered" evidence="7">
    <location>
        <begin position="1528"/>
        <end position="1565"/>
    </location>
</feature>
<evidence type="ECO:0000256" key="2">
    <source>
        <dbReference type="ARBA" id="ARBA00022598"/>
    </source>
</evidence>
<feature type="domain" description="Aminoacyl-tRNA synthetase class Ia" evidence="9">
    <location>
        <begin position="117"/>
        <end position="178"/>
    </location>
</feature>
<dbReference type="SUPFAM" id="SSF50677">
    <property type="entry name" value="ValRS/IleRS/LeuRS editing domain"/>
    <property type="match status" value="1"/>
</dbReference>
<dbReference type="PROSITE" id="PS00178">
    <property type="entry name" value="AA_TRNA_LIGASE_I"/>
    <property type="match status" value="1"/>
</dbReference>
<feature type="domain" description="Aminoacyl-tRNA synthetase class Ia" evidence="9">
    <location>
        <begin position="832"/>
        <end position="928"/>
    </location>
</feature>
<dbReference type="SUPFAM" id="SSF47323">
    <property type="entry name" value="Anticodon-binding domain of a subclass of class I aminoacyl-tRNA synthetases"/>
    <property type="match status" value="1"/>
</dbReference>
<evidence type="ECO:0000256" key="4">
    <source>
        <dbReference type="ARBA" id="ARBA00022840"/>
    </source>
</evidence>
<dbReference type="InterPro" id="IPR009008">
    <property type="entry name" value="Val/Leu/Ile-tRNA-synth_edit"/>
</dbReference>
<evidence type="ECO:0000259" key="9">
    <source>
        <dbReference type="Pfam" id="PF00133"/>
    </source>
</evidence>
<dbReference type="InterPro" id="IPR050081">
    <property type="entry name" value="Ile-tRNA_ligase"/>
</dbReference>
<evidence type="ECO:0000256" key="8">
    <source>
        <dbReference type="SAM" id="Phobius"/>
    </source>
</evidence>
<organism evidence="12 13">
    <name type="scientific">Cyclospora cayetanensis</name>
    <dbReference type="NCBI Taxonomy" id="88456"/>
    <lineage>
        <taxon>Eukaryota</taxon>
        <taxon>Sar</taxon>
        <taxon>Alveolata</taxon>
        <taxon>Apicomplexa</taxon>
        <taxon>Conoidasida</taxon>
        <taxon>Coccidia</taxon>
        <taxon>Eucoccidiorida</taxon>
        <taxon>Eimeriorina</taxon>
        <taxon>Eimeriidae</taxon>
        <taxon>Cyclospora</taxon>
    </lineage>
</organism>
<dbReference type="InterPro" id="IPR002300">
    <property type="entry name" value="aa-tRNA-synth_Ia"/>
</dbReference>
<feature type="domain" description="ER membrane protein complex subunit 7 beta-sandwich" evidence="11">
    <location>
        <begin position="1417"/>
        <end position="1507"/>
    </location>
</feature>
<dbReference type="InParanoid" id="A0A1D3CT69"/>
<keyword evidence="2" id="KW-0436">Ligase</keyword>
<keyword evidence="6" id="KW-0030">Aminoacyl-tRNA synthetase</keyword>
<evidence type="ECO:0000256" key="6">
    <source>
        <dbReference type="ARBA" id="ARBA00023146"/>
    </source>
</evidence>
<feature type="compositionally biased region" description="Basic and acidic residues" evidence="7">
    <location>
        <begin position="644"/>
        <end position="658"/>
    </location>
</feature>
<dbReference type="Pfam" id="PF00133">
    <property type="entry name" value="tRNA-synt_1"/>
    <property type="match status" value="3"/>
</dbReference>
<keyword evidence="3" id="KW-0547">Nucleotide-binding</keyword>
<dbReference type="EMBL" id="JROU02002052">
    <property type="protein sequence ID" value="OEH74403.1"/>
    <property type="molecule type" value="Genomic_DNA"/>
</dbReference>
<dbReference type="GO" id="GO:0004822">
    <property type="term" value="F:isoleucine-tRNA ligase activity"/>
    <property type="evidence" value="ECO:0007669"/>
    <property type="project" value="TreeGrafter"/>
</dbReference>
<reference evidence="12 13" key="1">
    <citation type="journal article" date="2016" name="BMC Genomics">
        <title>Comparative genomics reveals Cyclospora cayetanensis possesses coccidia-like metabolism and invasion components but unique surface antigens.</title>
        <authorList>
            <person name="Liu S."/>
            <person name="Wang L."/>
            <person name="Zheng H."/>
            <person name="Xu Z."/>
            <person name="Roellig D.M."/>
            <person name="Li N."/>
            <person name="Frace M.A."/>
            <person name="Tang K."/>
            <person name="Arrowood M.J."/>
            <person name="Moss D.M."/>
            <person name="Zhang L."/>
            <person name="Feng Y."/>
            <person name="Xiao L."/>
        </authorList>
    </citation>
    <scope>NUCLEOTIDE SEQUENCE [LARGE SCALE GENOMIC DNA]</scope>
    <source>
        <strain evidence="12 13">CHN_HEN01</strain>
    </source>
</reference>
<dbReference type="Proteomes" id="UP000095192">
    <property type="component" value="Unassembled WGS sequence"/>
</dbReference>
<dbReference type="Gene3D" id="3.40.50.620">
    <property type="entry name" value="HUPs"/>
    <property type="match status" value="2"/>
</dbReference>
<dbReference type="InterPro" id="IPR001412">
    <property type="entry name" value="aa-tRNA-synth_I_CS"/>
</dbReference>
<proteinExistence type="inferred from homology"/>
<dbReference type="InterPro" id="IPR019008">
    <property type="entry name" value="Beta_sandwich_EMC7"/>
</dbReference>
<dbReference type="GO" id="GO:0005739">
    <property type="term" value="C:mitochondrion"/>
    <property type="evidence" value="ECO:0007669"/>
    <property type="project" value="TreeGrafter"/>
</dbReference>
<name>A0A1D3CT69_9EIME</name>
<dbReference type="InterPro" id="IPR009080">
    <property type="entry name" value="tRNAsynth_Ia_anticodon-bd"/>
</dbReference>
<comment type="caution">
    <text evidence="12">The sequence shown here is derived from an EMBL/GenBank/DDBJ whole genome shotgun (WGS) entry which is preliminary data.</text>
</comment>
<dbReference type="GO" id="GO:0006428">
    <property type="term" value="P:isoleucyl-tRNA aminoacylation"/>
    <property type="evidence" value="ECO:0007669"/>
    <property type="project" value="TreeGrafter"/>
</dbReference>
<dbReference type="GO" id="GO:0005524">
    <property type="term" value="F:ATP binding"/>
    <property type="evidence" value="ECO:0007669"/>
    <property type="project" value="UniProtKB-KW"/>
</dbReference>
<dbReference type="Pfam" id="PF09430">
    <property type="entry name" value="EMC7_beta-sandw"/>
    <property type="match status" value="1"/>
</dbReference>
<feature type="compositionally biased region" description="Low complexity" evidence="7">
    <location>
        <begin position="662"/>
        <end position="672"/>
    </location>
</feature>
<dbReference type="VEuPathDB" id="ToxoDB:cyc_06238"/>
<accession>A0A1D3CT69</accession>
<feature type="region of interest" description="Disordered" evidence="7">
    <location>
        <begin position="883"/>
        <end position="903"/>
    </location>
</feature>
<gene>
    <name evidence="12" type="ORF">cyc_06238</name>
</gene>
<keyword evidence="8" id="KW-0472">Membrane</keyword>
<dbReference type="PANTHER" id="PTHR42765:SF1">
    <property type="entry name" value="ISOLEUCINE--TRNA LIGASE, MITOCHONDRIAL"/>
    <property type="match status" value="1"/>
</dbReference>
<comment type="similarity">
    <text evidence="1">Belongs to the class-I aminoacyl-tRNA synthetase family.</text>
</comment>
<feature type="domain" description="Methionyl/Valyl/Leucyl/Isoleucyl-tRNA synthetase anticodon-binding" evidence="10">
    <location>
        <begin position="991"/>
        <end position="1076"/>
    </location>
</feature>
<feature type="region of interest" description="Disordered" evidence="7">
    <location>
        <begin position="186"/>
        <end position="231"/>
    </location>
</feature>
<dbReference type="GO" id="GO:0032543">
    <property type="term" value="P:mitochondrial translation"/>
    <property type="evidence" value="ECO:0007669"/>
    <property type="project" value="TreeGrafter"/>
</dbReference>
<evidence type="ECO:0000313" key="13">
    <source>
        <dbReference type="Proteomes" id="UP000095192"/>
    </source>
</evidence>